<dbReference type="PANTHER" id="PTHR11022">
    <property type="entry name" value="PEPTIDOGLYCAN RECOGNITION PROTEIN"/>
    <property type="match status" value="1"/>
</dbReference>
<evidence type="ECO:0000256" key="1">
    <source>
        <dbReference type="ARBA" id="ARBA00007553"/>
    </source>
</evidence>
<dbReference type="SMART" id="SM00701">
    <property type="entry name" value="PGRP"/>
    <property type="match status" value="1"/>
</dbReference>
<dbReference type="InterPro" id="IPR015510">
    <property type="entry name" value="PGRP"/>
</dbReference>
<protein>
    <recommendedName>
        <fullName evidence="6">N-acetylmuramoyl-L-alanine amidase</fullName>
    </recommendedName>
</protein>
<comment type="caution">
    <text evidence="4">The sequence shown here is derived from an EMBL/GenBank/DDBJ whole genome shotgun (WGS) entry which is preliminary data.</text>
</comment>
<feature type="domain" description="N-acetylmuramoyl-L-alanine amidase" evidence="2">
    <location>
        <begin position="61"/>
        <end position="209"/>
    </location>
</feature>
<keyword evidence="5" id="KW-1185">Reference proteome</keyword>
<evidence type="ECO:0000313" key="5">
    <source>
        <dbReference type="Proteomes" id="UP000572051"/>
    </source>
</evidence>
<dbReference type="InterPro" id="IPR002502">
    <property type="entry name" value="Amidase_domain"/>
</dbReference>
<dbReference type="CDD" id="cd06583">
    <property type="entry name" value="PGRP"/>
    <property type="match status" value="1"/>
</dbReference>
<comment type="similarity">
    <text evidence="1">Belongs to the N-acetylmuramoyl-L-alanine amidase 2 family.</text>
</comment>
<dbReference type="EMBL" id="JACCFS010000001">
    <property type="protein sequence ID" value="NYJ35201.1"/>
    <property type="molecule type" value="Genomic_DNA"/>
</dbReference>
<evidence type="ECO:0000313" key="4">
    <source>
        <dbReference type="EMBL" id="NYJ35201.1"/>
    </source>
</evidence>
<gene>
    <name evidence="4" type="ORF">HNR10_003082</name>
</gene>
<accession>A0A7Z0EN97</accession>
<dbReference type="InterPro" id="IPR036505">
    <property type="entry name" value="Amidase/PGRP_sf"/>
</dbReference>
<dbReference type="AlphaFoldDB" id="A0A7Z0EN97"/>
<sequence>MAAENHSQPARPLDRRTMLRGSVLVSGGVILGGLVGMGAAGPASAAGIPKVYTRSDWKARPPRQRVQVLDQGPTHIVVHHTATGNVSDMSKSHAAALSRAIQRHHMDNNGWNDTGQQLTISRGGHIMEGRDQTLRAIRDGRHVIGAHVANHNSHTIGIENEGTYTSTTPPTALMSSLVETCAWLCLVYRLDPEDAIVGHRDYNSTSCPGDKLYSMLPKLRRDVKSSVREQLSHLSKVAGTELTLEELPSYPPVPSSERMETFFHGPAIGDLDVSL</sequence>
<evidence type="ECO:0000259" key="2">
    <source>
        <dbReference type="SMART" id="SM00644"/>
    </source>
</evidence>
<feature type="domain" description="Peptidoglycan recognition protein family" evidence="3">
    <location>
        <begin position="49"/>
        <end position="203"/>
    </location>
</feature>
<dbReference type="GO" id="GO:0009253">
    <property type="term" value="P:peptidoglycan catabolic process"/>
    <property type="evidence" value="ECO:0007669"/>
    <property type="project" value="InterPro"/>
</dbReference>
<dbReference type="PROSITE" id="PS51318">
    <property type="entry name" value="TAT"/>
    <property type="match status" value="1"/>
</dbReference>
<proteinExistence type="inferred from homology"/>
<dbReference type="Gene3D" id="3.40.80.10">
    <property type="entry name" value="Peptidoglycan recognition protein-like"/>
    <property type="match status" value="1"/>
</dbReference>
<dbReference type="SMART" id="SM00644">
    <property type="entry name" value="Ami_2"/>
    <property type="match status" value="1"/>
</dbReference>
<organism evidence="4 5">
    <name type="scientific">Nocardiopsis aegyptia</name>
    <dbReference type="NCBI Taxonomy" id="220378"/>
    <lineage>
        <taxon>Bacteria</taxon>
        <taxon>Bacillati</taxon>
        <taxon>Actinomycetota</taxon>
        <taxon>Actinomycetes</taxon>
        <taxon>Streptosporangiales</taxon>
        <taxon>Nocardiopsidaceae</taxon>
        <taxon>Nocardiopsis</taxon>
    </lineage>
</organism>
<evidence type="ECO:0000259" key="3">
    <source>
        <dbReference type="SMART" id="SM00701"/>
    </source>
</evidence>
<name>A0A7Z0EN97_9ACTN</name>
<dbReference type="GO" id="GO:0008270">
    <property type="term" value="F:zinc ion binding"/>
    <property type="evidence" value="ECO:0007669"/>
    <property type="project" value="InterPro"/>
</dbReference>
<dbReference type="InterPro" id="IPR006619">
    <property type="entry name" value="PGRP_domain_met/bac"/>
</dbReference>
<dbReference type="InterPro" id="IPR006311">
    <property type="entry name" value="TAT_signal"/>
</dbReference>
<dbReference type="SUPFAM" id="SSF55846">
    <property type="entry name" value="N-acetylmuramoyl-L-alanine amidase-like"/>
    <property type="match status" value="1"/>
</dbReference>
<dbReference type="PANTHER" id="PTHR11022:SF41">
    <property type="entry name" value="PEPTIDOGLYCAN-RECOGNITION PROTEIN LC-RELATED"/>
    <property type="match status" value="1"/>
</dbReference>
<dbReference type="RefSeq" id="WP_246406247.1">
    <property type="nucleotide sequence ID" value="NZ_JACCFS010000001.1"/>
</dbReference>
<dbReference type="Proteomes" id="UP000572051">
    <property type="component" value="Unassembled WGS sequence"/>
</dbReference>
<dbReference type="GO" id="GO:0008745">
    <property type="term" value="F:N-acetylmuramoyl-L-alanine amidase activity"/>
    <property type="evidence" value="ECO:0007669"/>
    <property type="project" value="InterPro"/>
</dbReference>
<dbReference type="Pfam" id="PF01510">
    <property type="entry name" value="Amidase_2"/>
    <property type="match status" value="1"/>
</dbReference>
<reference evidence="4 5" key="1">
    <citation type="submission" date="2020-07" db="EMBL/GenBank/DDBJ databases">
        <title>Sequencing the genomes of 1000 actinobacteria strains.</title>
        <authorList>
            <person name="Klenk H.-P."/>
        </authorList>
    </citation>
    <scope>NUCLEOTIDE SEQUENCE [LARGE SCALE GENOMIC DNA]</scope>
    <source>
        <strain evidence="4 5">DSM 44442</strain>
    </source>
</reference>
<evidence type="ECO:0008006" key="6">
    <source>
        <dbReference type="Google" id="ProtNLM"/>
    </source>
</evidence>